<sequence>MGCGASKVQQQAGKRGAPRSPTPLHGPPRTPGSRDGCSSQTAELVPGGAAEAEGPPPRPRPPPQPPPPRAAALPPLHDASPPPEAPYGVSPQDLCSGNGERERLTALRALQVARQPSGPRFGAVTGLLRAAFQLPIANVYLLEEEEVLEVPDGPGGAQWATYPRCESACKWVTEPVQHEMLVVEDMVEDARDSPRRFWDSCWVRGPPHMRFYASAPLVSTDRGLRYGTLCLIDFRPRSFPAEQYQLLVHLAEAVVRELEGASLLRFRQMALEETRCEGILVCDVEAEGWPIRYANRAAAEVAGMEQEVLTGSSFWQLFGVAPAPGWASAAGSGEGAGGGRGSLRSRAEVQQAVEKGQSCTVTCRLRGGGCDSSGPGSGGGAVASGGGFPSHWPIHGGGQEGCGCGSGELEGVLTGRASLDTLLHGTRSQPSSGTHLRSAASSPLAGSSQRGLAQPELTVAFTPATAPTFLPDQPPIGIPALASARSGADVACWEGEGAAHAGSGGEEESSRSAAAAGRWWFATLTRRPLQASGSGGSGGAVGAAAASAAAARVEYLRPRQLKDVQLGPLLGVGASGRTYRGQWYGGTVAVKIIDVWEEEGEGHGSVGSAGTHGGAAPVLEALLSRALSHPHISLCSMGTLARAVDAGRFRDPASGGPHLAFILRTMAEVAGALAFLHSVHVVHADLTGNNILLSPSDLDGRGFTAQVADFGLSRPTSSPLSTVPRPTFGTGTRCWR</sequence>
<gene>
    <name evidence="4" type="ORF">CHLNCDRAFT_140943</name>
</gene>
<feature type="compositionally biased region" description="Pro residues" evidence="2">
    <location>
        <begin position="54"/>
        <end position="69"/>
    </location>
</feature>
<dbReference type="PANTHER" id="PTHR43102">
    <property type="entry name" value="SLR1143 PROTEIN"/>
    <property type="match status" value="1"/>
</dbReference>
<dbReference type="Gene3D" id="1.10.510.10">
    <property type="entry name" value="Transferase(Phosphotransferase) domain 1"/>
    <property type="match status" value="1"/>
</dbReference>
<dbReference type="PROSITE" id="PS00109">
    <property type="entry name" value="PROTEIN_KINASE_TYR"/>
    <property type="match status" value="1"/>
</dbReference>
<feature type="compositionally biased region" description="Pro residues" evidence="2">
    <location>
        <begin position="20"/>
        <end position="30"/>
    </location>
</feature>
<feature type="region of interest" description="Disordered" evidence="2">
    <location>
        <begin position="423"/>
        <end position="451"/>
    </location>
</feature>
<dbReference type="SUPFAM" id="SSF56112">
    <property type="entry name" value="Protein kinase-like (PK-like)"/>
    <property type="match status" value="1"/>
</dbReference>
<dbReference type="RefSeq" id="XP_005850765.1">
    <property type="nucleotide sequence ID" value="XM_005850703.1"/>
</dbReference>
<feature type="compositionally biased region" description="Gly residues" evidence="2">
    <location>
        <begin position="373"/>
        <end position="388"/>
    </location>
</feature>
<name>E1Z6K4_CHLVA</name>
<dbReference type="InterPro" id="IPR000719">
    <property type="entry name" value="Prot_kinase_dom"/>
</dbReference>
<reference evidence="4 5" key="1">
    <citation type="journal article" date="2010" name="Plant Cell">
        <title>The Chlorella variabilis NC64A genome reveals adaptation to photosymbiosis, coevolution with viruses, and cryptic sex.</title>
        <authorList>
            <person name="Blanc G."/>
            <person name="Duncan G."/>
            <person name="Agarkova I."/>
            <person name="Borodovsky M."/>
            <person name="Gurnon J."/>
            <person name="Kuo A."/>
            <person name="Lindquist E."/>
            <person name="Lucas S."/>
            <person name="Pangilinan J."/>
            <person name="Polle J."/>
            <person name="Salamov A."/>
            <person name="Terry A."/>
            <person name="Yamada T."/>
            <person name="Dunigan D.D."/>
            <person name="Grigoriev I.V."/>
            <person name="Claverie J.M."/>
            <person name="Van Etten J.L."/>
        </authorList>
    </citation>
    <scope>NUCLEOTIDE SEQUENCE [LARGE SCALE GENOMIC DNA]</scope>
    <source>
        <strain evidence="4 5">NC64A</strain>
    </source>
</reference>
<keyword evidence="1" id="KW-0547">Nucleotide-binding</keyword>
<proteinExistence type="predicted"/>
<evidence type="ECO:0000256" key="1">
    <source>
        <dbReference type="PROSITE-ProRule" id="PRU10141"/>
    </source>
</evidence>
<dbReference type="InterPro" id="IPR008266">
    <property type="entry name" value="Tyr_kinase_AS"/>
</dbReference>
<dbReference type="InterPro" id="IPR029016">
    <property type="entry name" value="GAF-like_dom_sf"/>
</dbReference>
<dbReference type="EMBL" id="GL433837">
    <property type="protein sequence ID" value="EFN58663.1"/>
    <property type="molecule type" value="Genomic_DNA"/>
</dbReference>
<dbReference type="GO" id="GO:0005524">
    <property type="term" value="F:ATP binding"/>
    <property type="evidence" value="ECO:0007669"/>
    <property type="project" value="UniProtKB-UniRule"/>
</dbReference>
<dbReference type="PROSITE" id="PS50011">
    <property type="entry name" value="PROTEIN_KINASE_DOM"/>
    <property type="match status" value="1"/>
</dbReference>
<dbReference type="Proteomes" id="UP000008141">
    <property type="component" value="Unassembled WGS sequence"/>
</dbReference>
<keyword evidence="1" id="KW-0067">ATP-binding</keyword>
<organism evidence="5">
    <name type="scientific">Chlorella variabilis</name>
    <name type="common">Green alga</name>
    <dbReference type="NCBI Taxonomy" id="554065"/>
    <lineage>
        <taxon>Eukaryota</taxon>
        <taxon>Viridiplantae</taxon>
        <taxon>Chlorophyta</taxon>
        <taxon>core chlorophytes</taxon>
        <taxon>Trebouxiophyceae</taxon>
        <taxon>Chlorellales</taxon>
        <taxon>Chlorellaceae</taxon>
        <taxon>Chlorella clade</taxon>
        <taxon>Chlorella</taxon>
    </lineage>
</organism>
<dbReference type="InterPro" id="IPR001245">
    <property type="entry name" value="Ser-Thr/Tyr_kinase_cat_dom"/>
</dbReference>
<evidence type="ECO:0000313" key="5">
    <source>
        <dbReference type="Proteomes" id="UP000008141"/>
    </source>
</evidence>
<dbReference type="Pfam" id="PF07714">
    <property type="entry name" value="PK_Tyr_Ser-Thr"/>
    <property type="match status" value="1"/>
</dbReference>
<dbReference type="PANTHER" id="PTHR43102:SF2">
    <property type="entry name" value="GAF DOMAIN-CONTAINING PROTEIN"/>
    <property type="match status" value="1"/>
</dbReference>
<feature type="region of interest" description="Disordered" evidence="2">
    <location>
        <begin position="716"/>
        <end position="736"/>
    </location>
</feature>
<dbReference type="Gene3D" id="3.30.450.40">
    <property type="match status" value="1"/>
</dbReference>
<keyword evidence="5" id="KW-1185">Reference proteome</keyword>
<feature type="region of interest" description="Disordered" evidence="2">
    <location>
        <begin position="373"/>
        <end position="394"/>
    </location>
</feature>
<feature type="binding site" evidence="1">
    <location>
        <position position="591"/>
    </location>
    <ligand>
        <name>ATP</name>
        <dbReference type="ChEBI" id="CHEBI:30616"/>
    </ligand>
</feature>
<dbReference type="STRING" id="554065.E1Z6K4"/>
<evidence type="ECO:0000259" key="3">
    <source>
        <dbReference type="PROSITE" id="PS50011"/>
    </source>
</evidence>
<feature type="compositionally biased region" description="Low complexity" evidence="2">
    <location>
        <begin position="42"/>
        <end position="53"/>
    </location>
</feature>
<feature type="domain" description="Protein kinase" evidence="3">
    <location>
        <begin position="564"/>
        <end position="736"/>
    </location>
</feature>
<dbReference type="eggNOG" id="KOG0192">
    <property type="taxonomic scope" value="Eukaryota"/>
</dbReference>
<dbReference type="Gene3D" id="3.30.200.20">
    <property type="entry name" value="Phosphorylase Kinase, domain 1"/>
    <property type="match status" value="1"/>
</dbReference>
<accession>E1Z6K4</accession>
<evidence type="ECO:0000256" key="2">
    <source>
        <dbReference type="SAM" id="MobiDB-lite"/>
    </source>
</evidence>
<evidence type="ECO:0000313" key="4">
    <source>
        <dbReference type="EMBL" id="EFN58663.1"/>
    </source>
</evidence>
<dbReference type="InterPro" id="IPR011009">
    <property type="entry name" value="Kinase-like_dom_sf"/>
</dbReference>
<dbReference type="KEGG" id="cvr:CHLNCDRAFT_140943"/>
<dbReference type="GeneID" id="17358024"/>
<dbReference type="GO" id="GO:0004672">
    <property type="term" value="F:protein kinase activity"/>
    <property type="evidence" value="ECO:0007669"/>
    <property type="project" value="InterPro"/>
</dbReference>
<dbReference type="InterPro" id="IPR017441">
    <property type="entry name" value="Protein_kinase_ATP_BS"/>
</dbReference>
<dbReference type="Gene3D" id="3.30.450.20">
    <property type="entry name" value="PAS domain"/>
    <property type="match status" value="1"/>
</dbReference>
<dbReference type="SUPFAM" id="SSF55781">
    <property type="entry name" value="GAF domain-like"/>
    <property type="match status" value="1"/>
</dbReference>
<dbReference type="AlphaFoldDB" id="E1Z6K4"/>
<dbReference type="OrthoDB" id="1668230at2759"/>
<protein>
    <recommendedName>
        <fullName evidence="3">Protein kinase domain-containing protein</fullName>
    </recommendedName>
</protein>
<dbReference type="InParanoid" id="E1Z6K4"/>
<dbReference type="PROSITE" id="PS00107">
    <property type="entry name" value="PROTEIN_KINASE_ATP"/>
    <property type="match status" value="1"/>
</dbReference>
<feature type="compositionally biased region" description="Polar residues" evidence="2">
    <location>
        <begin position="426"/>
        <end position="451"/>
    </location>
</feature>
<feature type="region of interest" description="Disordered" evidence="2">
    <location>
        <begin position="1"/>
        <end position="98"/>
    </location>
</feature>